<comment type="caution">
    <text evidence="1">The sequence shown here is derived from an EMBL/GenBank/DDBJ whole genome shotgun (WGS) entry which is preliminary data.</text>
</comment>
<name>A0ABT5MSE9_9PAST</name>
<dbReference type="RefSeq" id="WP_273747668.1">
    <property type="nucleotide sequence ID" value="NZ_JAQSJE010000004.1"/>
</dbReference>
<dbReference type="Proteomes" id="UP001221909">
    <property type="component" value="Unassembled WGS sequence"/>
</dbReference>
<evidence type="ECO:0000313" key="1">
    <source>
        <dbReference type="EMBL" id="MDD0823807.1"/>
    </source>
</evidence>
<dbReference type="InterPro" id="IPR047879">
    <property type="entry name" value="YjiT"/>
</dbReference>
<proteinExistence type="predicted"/>
<organism evidence="1 2">
    <name type="scientific">Mannheimia cairinae</name>
    <dbReference type="NCBI Taxonomy" id="3025936"/>
    <lineage>
        <taxon>Bacteria</taxon>
        <taxon>Pseudomonadati</taxon>
        <taxon>Pseudomonadota</taxon>
        <taxon>Gammaproteobacteria</taxon>
        <taxon>Pasteurellales</taxon>
        <taxon>Pasteurellaceae</taxon>
        <taxon>Mannheimia</taxon>
    </lineage>
</organism>
<gene>
    <name evidence="1" type="ORF">PTQ27_04875</name>
</gene>
<protein>
    <submittedName>
        <fullName evidence="1">STY4851/ECs_5259 family protein</fullName>
    </submittedName>
</protein>
<keyword evidence="2" id="KW-1185">Reference proteome</keyword>
<reference evidence="1 2" key="1">
    <citation type="submission" date="2023-02" db="EMBL/GenBank/DDBJ databases">
        <title>Mannheimia cairiniae sp. nov., a novel species of Mannheimia obtained from moscovy ducks (Cairina moschata) and reclassification of Mannheimia ovis as heterotypic synonym of Mannheimia pernigra.</title>
        <authorList>
            <person name="Christensen H."/>
        </authorList>
    </citation>
    <scope>NUCLEOTIDE SEQUENCE [LARGE SCALE GENOMIC DNA]</scope>
    <source>
        <strain evidence="1 2">AT1</strain>
    </source>
</reference>
<sequence>MLLNDNMSSWLKKFLATRGLNQANGKPLYTYRMTDNEFEQLKRLLHNHQYQISSSSTISSALFCLYSAEWYRREYQEGWSWNGIMQSLGIQLDSTARTSVIQVGFKYWKRSIVRYNQQERHSYLGSVYREGGLPYSLLISEDSKFQELFRKILEFSTQNPQILLEPLLLIPYLTYFPEALKGETTLSLITNMATQIASLVEKYSLSEYEYPAKHLDTIYPDWKMDFPIPLKNDTADKFLANLIDSSATVRKKYIKNNESYILKQFLVDVERLQIQVEISFTKQISINSQSRLNESRCQLSLYEGTNRLAHIGSAYVVSEKTNTEYVVMLRQSHIQTHRKEIKLPLFIVLEQQGAIVYKEIIPESEINIEEMPLILQSDYPHKIIGSGSIQKKSDILYVITKQNINFQLQDKYSELVENGIFNGYVHYLLSGKINIIYNNEKFYISTQNEKLKKKLKLVGKVLPYFTPNGRPIYLGIPKISQSDDEFRLSIEQEDNGNLTYGEQSARILDKEGNLIFKQKVAILPEDFKIILNKSNNAKEGSITFNSNRNFIIYKPYTPELESKVSPISDTYSKQLLIKNTGIFKSKFTIGLAFNLLSKVEITLPFPSTGVQILSNTGQEISLFQSLSTQELLGSQILFYPDINSDTIYSIDFENSQKNNYNFKYLVQDTPLEMSLNEFKPEIYSLFSISKNLDEQVKVTISQNGRIIRQINITLYKTEINIIGNYISVGEYHNDIHLEYISLTDLECIKLEKNESGDFLLPNNRFPAGLVIPSADSSLQSRARLIPSTMQSEIKGELQQAIALPPESYSESIQLVLNKMANDLNHSGWDYLNKLYQNFSYLPLSTFLIWKELVRNSEALTTFIVRSSDIEKVMEHFQNEFNVIWVLVPKYLWKNKLELLNQIVPKELISPIINHKTEQIYHFVSSLKNTDNKFTEEMARYILPTWHQDLKNKNLDRYWIHEFGYELYNWANEKRITLPFTIEHGYQQAVILFPFFAAEVTCGISSIDSLRPLEDKDFYTFKMLMEFDSEWFNSVYLYAIQLFENKDK</sequence>
<dbReference type="EMBL" id="JAQSJE010000004">
    <property type="protein sequence ID" value="MDD0823807.1"/>
    <property type="molecule type" value="Genomic_DNA"/>
</dbReference>
<evidence type="ECO:0000313" key="2">
    <source>
        <dbReference type="Proteomes" id="UP001221909"/>
    </source>
</evidence>
<dbReference type="NCBIfam" id="NF038336">
    <property type="entry name" value="YjiT_fam"/>
    <property type="match status" value="1"/>
</dbReference>
<accession>A0ABT5MSE9</accession>